<proteinExistence type="predicted"/>
<organism evidence="3">
    <name type="scientific">Anthracocystis walkeri</name>
    <dbReference type="NCBI Taxonomy" id="1134040"/>
    <lineage>
        <taxon>Eukaryota</taxon>
        <taxon>Fungi</taxon>
        <taxon>Dikarya</taxon>
        <taxon>Basidiomycota</taxon>
        <taxon>Ustilaginomycotina</taxon>
        <taxon>Ustilaginomycetes</taxon>
        <taxon>Ustilaginales</taxon>
        <taxon>Ustilaginaceae</taxon>
        <taxon>Anthracocystis</taxon>
    </lineage>
</organism>
<evidence type="ECO:0000313" key="2">
    <source>
        <dbReference type="EMBL" id="AEY62478.1"/>
    </source>
</evidence>
<protein>
    <submittedName>
        <fullName evidence="2">Mating factor a1.2</fullName>
    </submittedName>
    <submittedName>
        <fullName evidence="3">Mating factor a3.2</fullName>
    </submittedName>
</protein>
<accession>H2CZ52</accession>
<dbReference type="AlphaFoldDB" id="H2CZ52"/>
<dbReference type="EMBL" id="JN367438">
    <property type="protein sequence ID" value="AEY62478.1"/>
    <property type="molecule type" value="Genomic_DNA"/>
</dbReference>
<feature type="compositionally biased region" description="Low complexity" evidence="1">
    <location>
        <begin position="1"/>
        <end position="19"/>
    </location>
</feature>
<reference evidence="3" key="1">
    <citation type="journal article" date="2011" name="PLoS Genet.">
        <title>Interspecific sex in grass smuts and the genetic diversity of their pheromone-receptor system.</title>
        <authorList>
            <person name="Kellner R."/>
            <person name="Vollmeister E."/>
            <person name="Feldbrugge M."/>
            <person name="Begerow D."/>
        </authorList>
    </citation>
    <scope>NUCLEOTIDE SEQUENCE</scope>
</reference>
<feature type="region of interest" description="Disordered" evidence="1">
    <location>
        <begin position="1"/>
        <end position="36"/>
    </location>
</feature>
<sequence length="36" mass="3733">MISTFTQTAQTSASEQEQQPVNQGGAPLGYSSCTIA</sequence>
<name>H2CZ52_9BASI</name>
<dbReference type="InterPro" id="IPR035382">
    <property type="entry name" value="MFA1"/>
</dbReference>
<evidence type="ECO:0000313" key="3">
    <source>
        <dbReference type="EMBL" id="AEY62523.1"/>
    </source>
</evidence>
<evidence type="ECO:0000256" key="1">
    <source>
        <dbReference type="SAM" id="MobiDB-lite"/>
    </source>
</evidence>
<dbReference type="EMBL" id="JN367445">
    <property type="protein sequence ID" value="AEY62523.1"/>
    <property type="molecule type" value="Genomic_DNA"/>
</dbReference>
<gene>
    <name evidence="3" type="primary">mfa3.2</name>
    <name evidence="2" type="synonym">mfa1.2</name>
</gene>
<dbReference type="Pfam" id="PF17445">
    <property type="entry name" value="Mfa1"/>
    <property type="match status" value="1"/>
</dbReference>